<evidence type="ECO:0000313" key="2">
    <source>
        <dbReference type="Proteomes" id="UP000821866"/>
    </source>
</evidence>
<comment type="caution">
    <text evidence="1">The sequence shown here is derived from an EMBL/GenBank/DDBJ whole genome shotgun (WGS) entry which is preliminary data.</text>
</comment>
<evidence type="ECO:0008006" key="3">
    <source>
        <dbReference type="Google" id="ProtNLM"/>
    </source>
</evidence>
<evidence type="ECO:0000313" key="1">
    <source>
        <dbReference type="EMBL" id="KAH8024487.1"/>
    </source>
</evidence>
<name>A0A9J6DQJ3_RHIMP</name>
<dbReference type="VEuPathDB" id="VectorBase:LOC119162223"/>
<accession>A0A9J6DQJ3</accession>
<protein>
    <recommendedName>
        <fullName evidence="3">Tick transposon</fullName>
    </recommendedName>
</protein>
<gene>
    <name evidence="1" type="ORF">HPB51_025114</name>
</gene>
<organism evidence="1 2">
    <name type="scientific">Rhipicephalus microplus</name>
    <name type="common">Cattle tick</name>
    <name type="synonym">Boophilus microplus</name>
    <dbReference type="NCBI Taxonomy" id="6941"/>
    <lineage>
        <taxon>Eukaryota</taxon>
        <taxon>Metazoa</taxon>
        <taxon>Ecdysozoa</taxon>
        <taxon>Arthropoda</taxon>
        <taxon>Chelicerata</taxon>
        <taxon>Arachnida</taxon>
        <taxon>Acari</taxon>
        <taxon>Parasitiformes</taxon>
        <taxon>Ixodida</taxon>
        <taxon>Ixodoidea</taxon>
        <taxon>Ixodidae</taxon>
        <taxon>Rhipicephalinae</taxon>
        <taxon>Rhipicephalus</taxon>
        <taxon>Boophilus</taxon>
    </lineage>
</organism>
<keyword evidence="2" id="KW-1185">Reference proteome</keyword>
<reference evidence="1" key="2">
    <citation type="submission" date="2021-09" db="EMBL/GenBank/DDBJ databases">
        <authorList>
            <person name="Jia N."/>
            <person name="Wang J."/>
            <person name="Shi W."/>
            <person name="Du L."/>
            <person name="Sun Y."/>
            <person name="Zhan W."/>
            <person name="Jiang J."/>
            <person name="Wang Q."/>
            <person name="Zhang B."/>
            <person name="Ji P."/>
            <person name="Sakyi L.B."/>
            <person name="Cui X."/>
            <person name="Yuan T."/>
            <person name="Jiang B."/>
            <person name="Yang W."/>
            <person name="Lam T.T.-Y."/>
            <person name="Chang Q."/>
            <person name="Ding S."/>
            <person name="Wang X."/>
            <person name="Zhu J."/>
            <person name="Ruan X."/>
            <person name="Zhao L."/>
            <person name="Wei J."/>
            <person name="Que T."/>
            <person name="Du C."/>
            <person name="Cheng J."/>
            <person name="Dai P."/>
            <person name="Han X."/>
            <person name="Huang E."/>
            <person name="Gao Y."/>
            <person name="Liu J."/>
            <person name="Shao H."/>
            <person name="Ye R."/>
            <person name="Li L."/>
            <person name="Wei W."/>
            <person name="Wang X."/>
            <person name="Wang C."/>
            <person name="Huo Q."/>
            <person name="Li W."/>
            <person name="Guo W."/>
            <person name="Chen H."/>
            <person name="Chen S."/>
            <person name="Zhou L."/>
            <person name="Zhou L."/>
            <person name="Ni X."/>
            <person name="Tian J."/>
            <person name="Zhou Y."/>
            <person name="Sheng Y."/>
            <person name="Liu T."/>
            <person name="Pan Y."/>
            <person name="Xia L."/>
            <person name="Li J."/>
            <person name="Zhao F."/>
            <person name="Cao W."/>
        </authorList>
    </citation>
    <scope>NUCLEOTIDE SEQUENCE</scope>
    <source>
        <strain evidence="1">Rmic-2018</strain>
        <tissue evidence="1">Larvae</tissue>
    </source>
</reference>
<dbReference type="AlphaFoldDB" id="A0A9J6DQJ3"/>
<dbReference type="Proteomes" id="UP000821866">
    <property type="component" value="Chromosome 6"/>
</dbReference>
<dbReference type="EMBL" id="JABSTU010000008">
    <property type="protein sequence ID" value="KAH8024487.1"/>
    <property type="molecule type" value="Genomic_DNA"/>
</dbReference>
<reference evidence="1" key="1">
    <citation type="journal article" date="2020" name="Cell">
        <title>Large-Scale Comparative Analyses of Tick Genomes Elucidate Their Genetic Diversity and Vector Capacities.</title>
        <authorList>
            <consortium name="Tick Genome and Microbiome Consortium (TIGMIC)"/>
            <person name="Jia N."/>
            <person name="Wang J."/>
            <person name="Shi W."/>
            <person name="Du L."/>
            <person name="Sun Y."/>
            <person name="Zhan W."/>
            <person name="Jiang J.F."/>
            <person name="Wang Q."/>
            <person name="Zhang B."/>
            <person name="Ji P."/>
            <person name="Bell-Sakyi L."/>
            <person name="Cui X.M."/>
            <person name="Yuan T.T."/>
            <person name="Jiang B.G."/>
            <person name="Yang W.F."/>
            <person name="Lam T.T."/>
            <person name="Chang Q.C."/>
            <person name="Ding S.J."/>
            <person name="Wang X.J."/>
            <person name="Zhu J.G."/>
            <person name="Ruan X.D."/>
            <person name="Zhao L."/>
            <person name="Wei J.T."/>
            <person name="Ye R.Z."/>
            <person name="Que T.C."/>
            <person name="Du C.H."/>
            <person name="Zhou Y.H."/>
            <person name="Cheng J.X."/>
            <person name="Dai P.F."/>
            <person name="Guo W.B."/>
            <person name="Han X.H."/>
            <person name="Huang E.J."/>
            <person name="Li L.F."/>
            <person name="Wei W."/>
            <person name="Gao Y.C."/>
            <person name="Liu J.Z."/>
            <person name="Shao H.Z."/>
            <person name="Wang X."/>
            <person name="Wang C.C."/>
            <person name="Yang T.C."/>
            <person name="Huo Q.B."/>
            <person name="Li W."/>
            <person name="Chen H.Y."/>
            <person name="Chen S.E."/>
            <person name="Zhou L.G."/>
            <person name="Ni X.B."/>
            <person name="Tian J.H."/>
            <person name="Sheng Y."/>
            <person name="Liu T."/>
            <person name="Pan Y.S."/>
            <person name="Xia L.Y."/>
            <person name="Li J."/>
            <person name="Zhao F."/>
            <person name="Cao W.C."/>
        </authorList>
    </citation>
    <scope>NUCLEOTIDE SEQUENCE</scope>
    <source>
        <strain evidence="1">Rmic-2018</strain>
    </source>
</reference>
<sequence length="182" mass="20682">MARLQRMDPELRPLIRYLEGEQNKVPRVFFRGLTFCNEAADELAKNAHFPGTPVTTAVSTFDVARLRTQCSVTTRHPSPQFAAGQPTRPLPKTGFSKEERALLLHLRIGCCRTAERVHRKSGRGDPNCLCCPQPETLHHIIFKCEEYSDARRPLFDGYSKLRLSTTTVYVIMFPRAHACLVK</sequence>
<proteinExistence type="predicted"/>